<proteinExistence type="predicted"/>
<comment type="caution">
    <text evidence="1">The sequence shown here is derived from an EMBL/GenBank/DDBJ whole genome shotgun (WGS) entry which is preliminary data.</text>
</comment>
<dbReference type="EMBL" id="SNRY01001005">
    <property type="protein sequence ID" value="KAA6334372.1"/>
    <property type="molecule type" value="Genomic_DNA"/>
</dbReference>
<name>A0A5J4RL48_9ZZZZ</name>
<protein>
    <submittedName>
        <fullName evidence="1">Uncharacterized protein</fullName>
    </submittedName>
</protein>
<evidence type="ECO:0000313" key="1">
    <source>
        <dbReference type="EMBL" id="KAA6334372.1"/>
    </source>
</evidence>
<gene>
    <name evidence="1" type="ORF">EZS27_017293</name>
</gene>
<organism evidence="1">
    <name type="scientific">termite gut metagenome</name>
    <dbReference type="NCBI Taxonomy" id="433724"/>
    <lineage>
        <taxon>unclassified sequences</taxon>
        <taxon>metagenomes</taxon>
        <taxon>organismal metagenomes</taxon>
    </lineage>
</organism>
<dbReference type="AlphaFoldDB" id="A0A5J4RL48"/>
<sequence length="43" mass="5195">MIAVWYYYTAYLFGYNDEILSSPKTARLYRMTQKQVEETMSEC</sequence>
<reference evidence="1" key="1">
    <citation type="submission" date="2019-03" db="EMBL/GenBank/DDBJ databases">
        <title>Single cell metagenomics reveals metabolic interactions within the superorganism composed of flagellate Streblomastix strix and complex community of Bacteroidetes bacteria on its surface.</title>
        <authorList>
            <person name="Treitli S.C."/>
            <person name="Kolisko M."/>
            <person name="Husnik F."/>
            <person name="Keeling P."/>
            <person name="Hampl V."/>
        </authorList>
    </citation>
    <scope>NUCLEOTIDE SEQUENCE</scope>
    <source>
        <strain evidence="1">STM</strain>
    </source>
</reference>
<accession>A0A5J4RL48</accession>